<dbReference type="EMBL" id="JAIWYP010000008">
    <property type="protein sequence ID" value="KAH3788850.1"/>
    <property type="molecule type" value="Genomic_DNA"/>
</dbReference>
<organism evidence="1 2">
    <name type="scientific">Dreissena polymorpha</name>
    <name type="common">Zebra mussel</name>
    <name type="synonym">Mytilus polymorpha</name>
    <dbReference type="NCBI Taxonomy" id="45954"/>
    <lineage>
        <taxon>Eukaryota</taxon>
        <taxon>Metazoa</taxon>
        <taxon>Spiralia</taxon>
        <taxon>Lophotrochozoa</taxon>
        <taxon>Mollusca</taxon>
        <taxon>Bivalvia</taxon>
        <taxon>Autobranchia</taxon>
        <taxon>Heteroconchia</taxon>
        <taxon>Euheterodonta</taxon>
        <taxon>Imparidentia</taxon>
        <taxon>Neoheterodontei</taxon>
        <taxon>Myida</taxon>
        <taxon>Dreissenoidea</taxon>
        <taxon>Dreissenidae</taxon>
        <taxon>Dreissena</taxon>
    </lineage>
</organism>
<dbReference type="AlphaFoldDB" id="A0A9D4F345"/>
<evidence type="ECO:0000313" key="2">
    <source>
        <dbReference type="Proteomes" id="UP000828390"/>
    </source>
</evidence>
<accession>A0A9D4F345</accession>
<sequence length="107" mass="11548">MKNYKPRTVVALLCGRPTLVGRQLTTRRVQGASCRDCGRPTVWSVDCGREKASRGTNDGRGGSCDYSPPVIVGIVEVVVPVVHAYKWRGLTGFRAREASVGLACGTR</sequence>
<name>A0A9D4F345_DREPO</name>
<proteinExistence type="predicted"/>
<comment type="caution">
    <text evidence="1">The sequence shown here is derived from an EMBL/GenBank/DDBJ whole genome shotgun (WGS) entry which is preliminary data.</text>
</comment>
<dbReference type="Proteomes" id="UP000828390">
    <property type="component" value="Unassembled WGS sequence"/>
</dbReference>
<reference evidence="1" key="2">
    <citation type="submission" date="2020-11" db="EMBL/GenBank/DDBJ databases">
        <authorList>
            <person name="McCartney M.A."/>
            <person name="Auch B."/>
            <person name="Kono T."/>
            <person name="Mallez S."/>
            <person name="Becker A."/>
            <person name="Gohl D.M."/>
            <person name="Silverstein K.A.T."/>
            <person name="Koren S."/>
            <person name="Bechman K.B."/>
            <person name="Herman A."/>
            <person name="Abrahante J.E."/>
            <person name="Garbe J."/>
        </authorList>
    </citation>
    <scope>NUCLEOTIDE SEQUENCE</scope>
    <source>
        <strain evidence="1">Duluth1</strain>
        <tissue evidence="1">Whole animal</tissue>
    </source>
</reference>
<evidence type="ECO:0000313" key="1">
    <source>
        <dbReference type="EMBL" id="KAH3788850.1"/>
    </source>
</evidence>
<gene>
    <name evidence="1" type="ORF">DPMN_167012</name>
</gene>
<keyword evidence="2" id="KW-1185">Reference proteome</keyword>
<protein>
    <submittedName>
        <fullName evidence="1">Uncharacterized protein</fullName>
    </submittedName>
</protein>
<reference evidence="1" key="1">
    <citation type="journal article" date="2019" name="bioRxiv">
        <title>The Genome of the Zebra Mussel, Dreissena polymorpha: A Resource for Invasive Species Research.</title>
        <authorList>
            <person name="McCartney M.A."/>
            <person name="Auch B."/>
            <person name="Kono T."/>
            <person name="Mallez S."/>
            <person name="Zhang Y."/>
            <person name="Obille A."/>
            <person name="Becker A."/>
            <person name="Abrahante J.E."/>
            <person name="Garbe J."/>
            <person name="Badalamenti J.P."/>
            <person name="Herman A."/>
            <person name="Mangelson H."/>
            <person name="Liachko I."/>
            <person name="Sullivan S."/>
            <person name="Sone E.D."/>
            <person name="Koren S."/>
            <person name="Silverstein K.A.T."/>
            <person name="Beckman K.B."/>
            <person name="Gohl D.M."/>
        </authorList>
    </citation>
    <scope>NUCLEOTIDE SEQUENCE</scope>
    <source>
        <strain evidence="1">Duluth1</strain>
        <tissue evidence="1">Whole animal</tissue>
    </source>
</reference>